<dbReference type="OrthoDB" id="7198805at2"/>
<evidence type="ECO:0000313" key="3">
    <source>
        <dbReference type="Proteomes" id="UP000241229"/>
    </source>
</evidence>
<reference evidence="2 3" key="1">
    <citation type="submission" date="2018-03" db="EMBL/GenBank/DDBJ databases">
        <title>The draft genome of Mesorhizobium sp. 6GN-30.</title>
        <authorList>
            <person name="Liu L."/>
            <person name="Li L."/>
            <person name="Wang T."/>
            <person name="Zhang X."/>
            <person name="Liang L."/>
        </authorList>
    </citation>
    <scope>NUCLEOTIDE SEQUENCE [LARGE SCALE GENOMIC DNA]</scope>
    <source>
        <strain evidence="2 3">6GN30</strain>
    </source>
</reference>
<sequence>MSTVPSLASSESPFNRRTVLWGVLASLIAAAGFVLLSTYAPDFRVGQQGGASALSKSGTGFAGLVELMTLTGDKPWTARSLDDLCYDGLAIVTISPQSDAAALKDIIAAREGLPTLFVLPKWRTTPYPGREGWEMEFGRLSAGEVDHWLAQLLEAKVGSEKVSAESLRVRGDGFVAPAPKDLQWVSFPDALISAGGERGVLLGIPEKPFFVLTDPDLLDNAALKDLDRAAAALGLIDMIRPNREPVVFDLTLHGADRKHDLMKLLLEPPFLALTLAILAASALTLLHGLGRFGPAQAETRAIPFGKRALVETTARLMRRAGRLDHLGGRYAALMRRRAGAILGAPQDLRDEALDHWIARRGKDGKDGYASLSDAVRKAANETDLTAAARRLHEWIARRFRERR</sequence>
<evidence type="ECO:0008006" key="4">
    <source>
        <dbReference type="Google" id="ProtNLM"/>
    </source>
</evidence>
<feature type="transmembrane region" description="Helical" evidence="1">
    <location>
        <begin position="20"/>
        <end position="40"/>
    </location>
</feature>
<organism evidence="2 3">
    <name type="scientific">Kumtagia ephedrae</name>
    <dbReference type="NCBI Taxonomy" id="2116701"/>
    <lineage>
        <taxon>Bacteria</taxon>
        <taxon>Pseudomonadati</taxon>
        <taxon>Pseudomonadota</taxon>
        <taxon>Alphaproteobacteria</taxon>
        <taxon>Hyphomicrobiales</taxon>
        <taxon>Phyllobacteriaceae</taxon>
        <taxon>Kumtagia</taxon>
    </lineage>
</organism>
<accession>A0A2P7RJC0</accession>
<proteinExistence type="predicted"/>
<dbReference type="Proteomes" id="UP000241229">
    <property type="component" value="Unassembled WGS sequence"/>
</dbReference>
<keyword evidence="1" id="KW-1133">Transmembrane helix</keyword>
<protein>
    <recommendedName>
        <fullName evidence="4">DUF4350 domain-containing protein</fullName>
    </recommendedName>
</protein>
<keyword evidence="1" id="KW-0812">Transmembrane</keyword>
<name>A0A2P7RJC0_9HYPH</name>
<evidence type="ECO:0000256" key="1">
    <source>
        <dbReference type="SAM" id="Phobius"/>
    </source>
</evidence>
<gene>
    <name evidence="2" type="ORF">C7I84_28590</name>
</gene>
<keyword evidence="1" id="KW-0472">Membrane</keyword>
<evidence type="ECO:0000313" key="2">
    <source>
        <dbReference type="EMBL" id="PSJ50320.1"/>
    </source>
</evidence>
<dbReference type="AlphaFoldDB" id="A0A2P7RJC0"/>
<comment type="caution">
    <text evidence="2">The sequence shown here is derived from an EMBL/GenBank/DDBJ whole genome shotgun (WGS) entry which is preliminary data.</text>
</comment>
<keyword evidence="3" id="KW-1185">Reference proteome</keyword>
<dbReference type="EMBL" id="PXYK01000051">
    <property type="protein sequence ID" value="PSJ50320.1"/>
    <property type="molecule type" value="Genomic_DNA"/>
</dbReference>
<feature type="transmembrane region" description="Helical" evidence="1">
    <location>
        <begin position="270"/>
        <end position="290"/>
    </location>
</feature>
<dbReference type="RefSeq" id="WP_106775608.1">
    <property type="nucleotide sequence ID" value="NZ_PXYK01000051.1"/>
</dbReference>